<keyword evidence="7" id="KW-1185">Reference proteome</keyword>
<dbReference type="PANTHER" id="PTHR30258:SF1">
    <property type="entry name" value="PROTEIN TRANSPORT PROTEIN HOFB HOMOLOG"/>
    <property type="match status" value="1"/>
</dbReference>
<dbReference type="Gene3D" id="3.40.50.300">
    <property type="entry name" value="P-loop containing nucleotide triphosphate hydrolases"/>
    <property type="match status" value="1"/>
</dbReference>
<accession>B4CY14</accession>
<dbReference type="Gene3D" id="3.30.300.160">
    <property type="entry name" value="Type II secretion system, protein E, N-terminal domain"/>
    <property type="match status" value="1"/>
</dbReference>
<dbReference type="eggNOG" id="COG2804">
    <property type="taxonomic scope" value="Bacteria"/>
</dbReference>
<dbReference type="InterPro" id="IPR001482">
    <property type="entry name" value="T2SS/T4SS_dom"/>
</dbReference>
<dbReference type="FunFam" id="3.30.450.90:FF:000001">
    <property type="entry name" value="Type II secretion system ATPase GspE"/>
    <property type="match status" value="1"/>
</dbReference>
<dbReference type="SUPFAM" id="SSF160246">
    <property type="entry name" value="EspE N-terminal domain-like"/>
    <property type="match status" value="1"/>
</dbReference>
<evidence type="ECO:0000313" key="7">
    <source>
        <dbReference type="Proteomes" id="UP000005824"/>
    </source>
</evidence>
<dbReference type="AlphaFoldDB" id="B4CY14"/>
<evidence type="ECO:0000256" key="3">
    <source>
        <dbReference type="ARBA" id="ARBA00022840"/>
    </source>
</evidence>
<dbReference type="EMBL" id="ABVL01000003">
    <property type="protein sequence ID" value="EDY21162.1"/>
    <property type="molecule type" value="Genomic_DNA"/>
</dbReference>
<dbReference type="InterPro" id="IPR027417">
    <property type="entry name" value="P-loop_NTPase"/>
</dbReference>
<dbReference type="Gene3D" id="3.30.450.90">
    <property type="match status" value="1"/>
</dbReference>
<evidence type="ECO:0000256" key="1">
    <source>
        <dbReference type="ARBA" id="ARBA00006611"/>
    </source>
</evidence>
<dbReference type="STRING" id="497964.CfE428DRAFT_1455"/>
<dbReference type="InParanoid" id="B4CY14"/>
<dbReference type="RefSeq" id="WP_006978781.1">
    <property type="nucleotide sequence ID" value="NZ_ABVL01000003.1"/>
</dbReference>
<dbReference type="PANTHER" id="PTHR30258">
    <property type="entry name" value="TYPE II SECRETION SYSTEM PROTEIN GSPE-RELATED"/>
    <property type="match status" value="1"/>
</dbReference>
<protein>
    <submittedName>
        <fullName evidence="6">Type II secretion system protein E</fullName>
    </submittedName>
</protein>
<feature type="domain" description="Bacterial type II secretion system protein E" evidence="4">
    <location>
        <begin position="176"/>
        <end position="558"/>
    </location>
</feature>
<dbReference type="GO" id="GO:0005524">
    <property type="term" value="F:ATP binding"/>
    <property type="evidence" value="ECO:0007669"/>
    <property type="project" value="UniProtKB-KW"/>
</dbReference>
<comment type="caution">
    <text evidence="6">The sequence shown here is derived from an EMBL/GenBank/DDBJ whole genome shotgun (WGS) entry which is preliminary data.</text>
</comment>
<sequence length="561" mass="62218">MNPKQVLEIFVDQGVVEKSQVEDILQEVNSTGKSLLEVLVDYQITSEGQFYQTIAAYLGLEYVDLTGFEPPPEIVRLIPAGLALLNRVFPIGIDAGTLQVVLADPLAQDTPETLRFALGKEIQPIVASVHQIDELIKKYYGTDIGSMDEILKQLGGEVELVEGGGGIDLKSLEAEANATPIIRYVDLILYQAIQDRASDIHFEPFETEFKIRYRVDGSLYEMSPPPRHLALPVISRVKVMSNLNIAERRLPQDGRIQKNIAGRQVDLRVSTLPTQFGESVVLRVLDRTTVNLDIESLGMPDYIYNYLLKTIEKPNGIFIVTGPTGSGKTTTLYACLNKINTIDSKVLTAEDPVEYDIEGIIQVPMNDGIGLTFARTLRAFLRQDPDRIMVGETRDVETAQIAIQASLTGHLVFTTLHTNDAPGAVTRLIDMGVEPFMISSSLEGVLGQRLIRKICPNCKTPYEPTENTLAQLGLSIHEIGDKTFYYGSGCDTCNHTGYKGRKGIYELLDITDPIRELINKRAPSVVLKQKAIELGMTTLRQDGLRCIFDGETTIEEILKYT</sequence>
<feature type="domain" description="Type II secretion system protein GspE N-terminal" evidence="5">
    <location>
        <begin position="58"/>
        <end position="143"/>
    </location>
</feature>
<organism evidence="6 7">
    <name type="scientific">Chthoniobacter flavus Ellin428</name>
    <dbReference type="NCBI Taxonomy" id="497964"/>
    <lineage>
        <taxon>Bacteria</taxon>
        <taxon>Pseudomonadati</taxon>
        <taxon>Verrucomicrobiota</taxon>
        <taxon>Spartobacteria</taxon>
        <taxon>Chthoniobacterales</taxon>
        <taxon>Chthoniobacteraceae</taxon>
        <taxon>Chthoniobacter</taxon>
    </lineage>
</organism>
<evidence type="ECO:0000256" key="2">
    <source>
        <dbReference type="ARBA" id="ARBA00022741"/>
    </source>
</evidence>
<dbReference type="GO" id="GO:0005886">
    <property type="term" value="C:plasma membrane"/>
    <property type="evidence" value="ECO:0007669"/>
    <property type="project" value="TreeGrafter"/>
</dbReference>
<reference evidence="6 7" key="1">
    <citation type="journal article" date="2011" name="J. Bacteriol.">
        <title>Genome sequence of Chthoniobacter flavus Ellin428, an aerobic heterotrophic soil bacterium.</title>
        <authorList>
            <person name="Kant R."/>
            <person name="van Passel M.W."/>
            <person name="Palva A."/>
            <person name="Lucas S."/>
            <person name="Lapidus A."/>
            <person name="Glavina Del Rio T."/>
            <person name="Dalin E."/>
            <person name="Tice H."/>
            <person name="Bruce D."/>
            <person name="Goodwin L."/>
            <person name="Pitluck S."/>
            <person name="Larimer F.W."/>
            <person name="Land M.L."/>
            <person name="Hauser L."/>
            <person name="Sangwan P."/>
            <person name="de Vos W.M."/>
            <person name="Janssen P.H."/>
            <person name="Smidt H."/>
        </authorList>
    </citation>
    <scope>NUCLEOTIDE SEQUENCE [LARGE SCALE GENOMIC DNA]</scope>
    <source>
        <strain evidence="6 7">Ellin428</strain>
    </source>
</reference>
<dbReference type="CDD" id="cd01129">
    <property type="entry name" value="PulE-GspE-like"/>
    <property type="match status" value="1"/>
</dbReference>
<keyword evidence="2" id="KW-0547">Nucleotide-binding</keyword>
<name>B4CY14_9BACT</name>
<dbReference type="Pfam" id="PF05157">
    <property type="entry name" value="MshEN"/>
    <property type="match status" value="1"/>
</dbReference>
<dbReference type="SUPFAM" id="SSF52540">
    <property type="entry name" value="P-loop containing nucleoside triphosphate hydrolases"/>
    <property type="match status" value="1"/>
</dbReference>
<dbReference type="Pfam" id="PF00437">
    <property type="entry name" value="T2SSE"/>
    <property type="match status" value="1"/>
</dbReference>
<keyword evidence="3" id="KW-0067">ATP-binding</keyword>
<dbReference type="GO" id="GO:0016887">
    <property type="term" value="F:ATP hydrolysis activity"/>
    <property type="evidence" value="ECO:0007669"/>
    <property type="project" value="TreeGrafter"/>
</dbReference>
<evidence type="ECO:0000259" key="4">
    <source>
        <dbReference type="Pfam" id="PF00437"/>
    </source>
</evidence>
<dbReference type="InterPro" id="IPR007831">
    <property type="entry name" value="T2SS_GspE_N"/>
</dbReference>
<dbReference type="FunFam" id="3.40.50.300:FF:000398">
    <property type="entry name" value="Type IV pilus assembly ATPase PilB"/>
    <property type="match status" value="1"/>
</dbReference>
<dbReference type="FunCoup" id="B4CY14">
    <property type="interactions" value="253"/>
</dbReference>
<evidence type="ECO:0000313" key="6">
    <source>
        <dbReference type="EMBL" id="EDY21162.1"/>
    </source>
</evidence>
<proteinExistence type="inferred from homology"/>
<comment type="similarity">
    <text evidence="1">Belongs to the GSP E family.</text>
</comment>
<evidence type="ECO:0000259" key="5">
    <source>
        <dbReference type="Pfam" id="PF05157"/>
    </source>
</evidence>
<dbReference type="Proteomes" id="UP000005824">
    <property type="component" value="Unassembled WGS sequence"/>
</dbReference>
<dbReference type="InterPro" id="IPR037257">
    <property type="entry name" value="T2SS_E_N_sf"/>
</dbReference>
<gene>
    <name evidence="6" type="ORF">CfE428DRAFT_1455</name>
</gene>